<accession>A0A8J6JIY7</accession>
<name>A0A8J6JIY7_9FIRM</name>
<keyword evidence="1" id="KW-0812">Transmembrane</keyword>
<gene>
    <name evidence="2" type="ORF">H8S62_00995</name>
</gene>
<dbReference type="AlphaFoldDB" id="A0A8J6JIY7"/>
<feature type="transmembrane region" description="Helical" evidence="1">
    <location>
        <begin position="116"/>
        <end position="134"/>
    </location>
</feature>
<evidence type="ECO:0000313" key="3">
    <source>
        <dbReference type="Proteomes" id="UP000607645"/>
    </source>
</evidence>
<dbReference type="InterPro" id="IPR014509">
    <property type="entry name" value="YjdF-like"/>
</dbReference>
<feature type="transmembrane region" description="Helical" evidence="1">
    <location>
        <begin position="27"/>
        <end position="48"/>
    </location>
</feature>
<reference evidence="2" key="1">
    <citation type="submission" date="2020-08" db="EMBL/GenBank/DDBJ databases">
        <title>Genome public.</title>
        <authorList>
            <person name="Liu C."/>
            <person name="Sun Q."/>
        </authorList>
    </citation>
    <scope>NUCLEOTIDE SEQUENCE</scope>
    <source>
        <strain evidence="2">NSJ-52</strain>
    </source>
</reference>
<dbReference type="Pfam" id="PF09997">
    <property type="entry name" value="DUF2238"/>
    <property type="match status" value="1"/>
</dbReference>
<evidence type="ECO:0000313" key="2">
    <source>
        <dbReference type="EMBL" id="MBC5735584.1"/>
    </source>
</evidence>
<protein>
    <submittedName>
        <fullName evidence="2">Uncharacterized protein</fullName>
    </submittedName>
</protein>
<feature type="transmembrane region" description="Helical" evidence="1">
    <location>
        <begin position="83"/>
        <end position="104"/>
    </location>
</feature>
<feature type="transmembrane region" description="Helical" evidence="1">
    <location>
        <begin position="54"/>
        <end position="71"/>
    </location>
</feature>
<comment type="caution">
    <text evidence="2">The sequence shown here is derived from an EMBL/GenBank/DDBJ whole genome shotgun (WGS) entry which is preliminary data.</text>
</comment>
<organism evidence="2 3">
    <name type="scientific">Lawsonibacter faecis</name>
    <dbReference type="NCBI Taxonomy" id="2763052"/>
    <lineage>
        <taxon>Bacteria</taxon>
        <taxon>Bacillati</taxon>
        <taxon>Bacillota</taxon>
        <taxon>Clostridia</taxon>
        <taxon>Eubacteriales</taxon>
        <taxon>Oscillospiraceae</taxon>
        <taxon>Lawsonibacter</taxon>
    </lineage>
</organism>
<keyword evidence="1" id="KW-0472">Membrane</keyword>
<dbReference type="RefSeq" id="WP_186918216.1">
    <property type="nucleotide sequence ID" value="NZ_JACOPQ010000001.1"/>
</dbReference>
<evidence type="ECO:0000256" key="1">
    <source>
        <dbReference type="SAM" id="Phobius"/>
    </source>
</evidence>
<dbReference type="EMBL" id="JACOPQ010000001">
    <property type="protein sequence ID" value="MBC5735584.1"/>
    <property type="molecule type" value="Genomic_DNA"/>
</dbReference>
<keyword evidence="3" id="KW-1185">Reference proteome</keyword>
<sequence>MKKREKKKAEPGKYHKTLKEQVHENKALAVVYVVLRVLVVLVMVAQFFNGNFENVFLCVLTLVLFMIPSVIERTIHIEVPDTLEVIILLFIFAAEILGEIQAYYVQFPYWDTMLHTLNGFLCAAIGFSLVDILNRNDRFSVSLSPIYLAIVAFCFSMTVGVMWEFFEWAMDSFFLLDMQKDTVVHAVSSVMLDPAGGNVPTAIKDITDVIVVTSDGAQHALGLGGYLDIGINDTMKDLFVNFVGAVVFSVIGFFYVKNRGKGRFARRFIPQVLPVTPAEPVGAEKNDIDGAQ</sequence>
<feature type="transmembrane region" description="Helical" evidence="1">
    <location>
        <begin position="238"/>
        <end position="256"/>
    </location>
</feature>
<dbReference type="Proteomes" id="UP000607645">
    <property type="component" value="Unassembled WGS sequence"/>
</dbReference>
<feature type="transmembrane region" description="Helical" evidence="1">
    <location>
        <begin position="146"/>
        <end position="166"/>
    </location>
</feature>
<keyword evidence="1" id="KW-1133">Transmembrane helix</keyword>
<proteinExistence type="predicted"/>